<evidence type="ECO:0000313" key="2">
    <source>
        <dbReference type="Proteomes" id="UP001168146"/>
    </source>
</evidence>
<name>A0AAN6G0J7_9PEZI</name>
<gene>
    <name evidence="1" type="ORF">LTR82_001650</name>
</gene>
<sequence>MADWWIRNLVDTRKGNLVGYYGKGPPVLVQLEGDYDTGEFWCQPEALDMLQAQVLAAISDTVPARADDTPPPSKEMLPGKNSFFGRKLSRALNINAAGAPVKAPVAVKAYLDYVFFRMENKHGLYQTFTGQAVFLAVEVS</sequence>
<dbReference type="Proteomes" id="UP001168146">
    <property type="component" value="Unassembled WGS sequence"/>
</dbReference>
<comment type="caution">
    <text evidence="1">The sequence shown here is derived from an EMBL/GenBank/DDBJ whole genome shotgun (WGS) entry which is preliminary data.</text>
</comment>
<proteinExistence type="predicted"/>
<evidence type="ECO:0000313" key="1">
    <source>
        <dbReference type="EMBL" id="KAK0326890.1"/>
    </source>
</evidence>
<accession>A0AAN6G0J7</accession>
<dbReference type="EMBL" id="JASUXU010000003">
    <property type="protein sequence ID" value="KAK0326890.1"/>
    <property type="molecule type" value="Genomic_DNA"/>
</dbReference>
<protein>
    <submittedName>
        <fullName evidence="1">Uncharacterized protein</fullName>
    </submittedName>
</protein>
<reference evidence="1" key="1">
    <citation type="submission" date="2021-12" db="EMBL/GenBank/DDBJ databases">
        <title>Black yeast isolated from Biological Soil Crust.</title>
        <authorList>
            <person name="Kurbessoian T."/>
        </authorList>
    </citation>
    <scope>NUCLEOTIDE SEQUENCE</scope>
    <source>
        <strain evidence="1">CCFEE 5208</strain>
    </source>
</reference>
<organism evidence="1 2">
    <name type="scientific">Friedmanniomyces endolithicus</name>
    <dbReference type="NCBI Taxonomy" id="329885"/>
    <lineage>
        <taxon>Eukaryota</taxon>
        <taxon>Fungi</taxon>
        <taxon>Dikarya</taxon>
        <taxon>Ascomycota</taxon>
        <taxon>Pezizomycotina</taxon>
        <taxon>Dothideomycetes</taxon>
        <taxon>Dothideomycetidae</taxon>
        <taxon>Mycosphaerellales</taxon>
        <taxon>Teratosphaeriaceae</taxon>
        <taxon>Friedmanniomyces</taxon>
    </lineage>
</organism>
<dbReference type="AlphaFoldDB" id="A0AAN6G0J7"/>